<reference evidence="20" key="1">
    <citation type="journal article" date="2015" name="Mol. Biol. Evol.">
        <title>Soup to Tree: The Phylogeny of Beetles Inferred by Mitochondrial Metagenomics of a Bornean Rainforest Sample.</title>
        <authorList>
            <person name="Crampton-Platt A."/>
            <person name="Timmermans M.J."/>
            <person name="Gimmel M.L."/>
            <person name="Kutty S.N."/>
            <person name="Cockerill T.D."/>
            <person name="Vun Khen C."/>
            <person name="Vogler A.P."/>
        </authorList>
    </citation>
    <scope>NUCLEOTIDE SEQUENCE</scope>
</reference>
<feature type="transmembrane region" description="Helical" evidence="18">
    <location>
        <begin position="59"/>
        <end position="80"/>
    </location>
</feature>
<comment type="similarity">
    <text evidence="3 18">Belongs to the complex I subunit 2 family.</text>
</comment>
<dbReference type="InterPro" id="IPR001750">
    <property type="entry name" value="ND/Mrp_TM"/>
</dbReference>
<feature type="transmembrane region" description="Helical" evidence="18">
    <location>
        <begin position="314"/>
        <end position="336"/>
    </location>
</feature>
<evidence type="ECO:0000259" key="19">
    <source>
        <dbReference type="Pfam" id="PF00361"/>
    </source>
</evidence>
<comment type="function">
    <text evidence="1">Core subunit of the mitochondrial membrane respiratory chain NADH dehydrogenase (Complex I) that is believed to belong to the minimal assembly required for catalysis. Complex I functions in the transfer of electrons from NADH to the respiratory chain. The immediate electron acceptor for the enzyme is believed to be ubiquinone.</text>
</comment>
<protein>
    <recommendedName>
        <fullName evidence="5 18">NADH-ubiquinone oxidoreductase chain 2</fullName>
        <ecNumber evidence="4 18">7.1.1.2</ecNumber>
    </recommendedName>
</protein>
<evidence type="ECO:0000256" key="14">
    <source>
        <dbReference type="ARBA" id="ARBA00023075"/>
    </source>
</evidence>
<evidence type="ECO:0000256" key="2">
    <source>
        <dbReference type="ARBA" id="ARBA00004448"/>
    </source>
</evidence>
<evidence type="ECO:0000256" key="6">
    <source>
        <dbReference type="ARBA" id="ARBA00022448"/>
    </source>
</evidence>
<dbReference type="InterPro" id="IPR050175">
    <property type="entry name" value="Complex_I_Subunit_2"/>
</dbReference>
<evidence type="ECO:0000256" key="12">
    <source>
        <dbReference type="ARBA" id="ARBA00022989"/>
    </source>
</evidence>
<evidence type="ECO:0000256" key="8">
    <source>
        <dbReference type="ARBA" id="ARBA00022692"/>
    </source>
</evidence>
<dbReference type="AlphaFoldDB" id="A0A3G3MET3"/>
<keyword evidence="13 18" id="KW-0520">NAD</keyword>
<dbReference type="GO" id="GO:0008137">
    <property type="term" value="F:NADH dehydrogenase (ubiquinone) activity"/>
    <property type="evidence" value="ECO:0007669"/>
    <property type="project" value="UniProtKB-EC"/>
</dbReference>
<geneLocation type="mitochondrion" evidence="20"/>
<dbReference type="PRINTS" id="PR01436">
    <property type="entry name" value="NADHDHGNASE2"/>
</dbReference>
<sequence>MLNINKTLFITSLITGTLIAISSYSWMGMWMGLEINLLSFIPLMNSNKNAFQTESSIKYFLTQSLASLILLFSIIALLMANEFIAPAMKQTLLMVMNSSLLTKLGTAPFHFWFPSVMEGLLWMESLILLTWQKIAPMILIMNNLPHPLFLTTIILISTILSGFMGMNQISLRKIMVFSSINHMGWMLASMMSTQSIWINYFLIYTTISANIILLFHLTKSFFMKQIINSMKPQKLIKLILLFNLISMSGLPPFLGFFPKWMIIQSLTEQNMLMLSLLMIVFTLFTIFIYIRVLSSSLIVLSFENLIKNNTPKKMLILTLNILSSAFILLSILSFSIL</sequence>
<keyword evidence="8 18" id="KW-0812">Transmembrane</keyword>
<reference evidence="20" key="2">
    <citation type="submission" date="2018-09" db="EMBL/GenBank/DDBJ databases">
        <authorList>
            <person name="James G."/>
        </authorList>
    </citation>
    <scope>NUCLEOTIDE SEQUENCE</scope>
</reference>
<evidence type="ECO:0000256" key="1">
    <source>
        <dbReference type="ARBA" id="ARBA00003257"/>
    </source>
</evidence>
<comment type="catalytic activity">
    <reaction evidence="17 18">
        <text>a ubiquinone + NADH + 5 H(+)(in) = a ubiquinol + NAD(+) + 4 H(+)(out)</text>
        <dbReference type="Rhea" id="RHEA:29091"/>
        <dbReference type="Rhea" id="RHEA-COMP:9565"/>
        <dbReference type="Rhea" id="RHEA-COMP:9566"/>
        <dbReference type="ChEBI" id="CHEBI:15378"/>
        <dbReference type="ChEBI" id="CHEBI:16389"/>
        <dbReference type="ChEBI" id="CHEBI:17976"/>
        <dbReference type="ChEBI" id="CHEBI:57540"/>
        <dbReference type="ChEBI" id="CHEBI:57945"/>
        <dbReference type="EC" id="7.1.1.2"/>
    </reaction>
</comment>
<evidence type="ECO:0000256" key="9">
    <source>
        <dbReference type="ARBA" id="ARBA00022792"/>
    </source>
</evidence>
<keyword evidence="16 18" id="KW-0472">Membrane</keyword>
<dbReference type="EC" id="7.1.1.2" evidence="4 18"/>
<gene>
    <name evidence="20" type="primary">nad2</name>
</gene>
<keyword evidence="6" id="KW-0813">Transport</keyword>
<feature type="transmembrane region" description="Helical" evidence="18">
    <location>
        <begin position="7"/>
        <end position="27"/>
    </location>
</feature>
<organism evidence="20">
    <name type="scientific">Mordellidae sp. 4 ACP-2013</name>
    <dbReference type="NCBI Taxonomy" id="1434549"/>
    <lineage>
        <taxon>Eukaryota</taxon>
        <taxon>Metazoa</taxon>
        <taxon>Ecdysozoa</taxon>
        <taxon>Arthropoda</taxon>
        <taxon>Hexapoda</taxon>
        <taxon>Insecta</taxon>
        <taxon>Pterygota</taxon>
        <taxon>Neoptera</taxon>
        <taxon>Endopterygota</taxon>
        <taxon>Coleoptera</taxon>
        <taxon>Polyphaga</taxon>
        <taxon>Cucujiformia</taxon>
        <taxon>Mordellidae</taxon>
    </lineage>
</organism>
<feature type="transmembrane region" description="Helical" evidence="18">
    <location>
        <begin position="148"/>
        <end position="167"/>
    </location>
</feature>
<dbReference type="GO" id="GO:0005743">
    <property type="term" value="C:mitochondrial inner membrane"/>
    <property type="evidence" value="ECO:0007669"/>
    <property type="project" value="UniProtKB-SubCell"/>
</dbReference>
<feature type="transmembrane region" description="Helical" evidence="18">
    <location>
        <begin position="197"/>
        <end position="217"/>
    </location>
</feature>
<evidence type="ECO:0000256" key="5">
    <source>
        <dbReference type="ARBA" id="ARBA00021008"/>
    </source>
</evidence>
<evidence type="ECO:0000256" key="4">
    <source>
        <dbReference type="ARBA" id="ARBA00012944"/>
    </source>
</evidence>
<evidence type="ECO:0000256" key="10">
    <source>
        <dbReference type="ARBA" id="ARBA00022967"/>
    </source>
</evidence>
<evidence type="ECO:0000256" key="17">
    <source>
        <dbReference type="ARBA" id="ARBA00049551"/>
    </source>
</evidence>
<evidence type="ECO:0000256" key="15">
    <source>
        <dbReference type="ARBA" id="ARBA00023128"/>
    </source>
</evidence>
<keyword evidence="15 18" id="KW-0496">Mitochondrion</keyword>
<evidence type="ECO:0000313" key="20">
    <source>
        <dbReference type="EMBL" id="AYR05340.1"/>
    </source>
</evidence>
<evidence type="ECO:0000256" key="7">
    <source>
        <dbReference type="ARBA" id="ARBA00022660"/>
    </source>
</evidence>
<comment type="function">
    <text evidence="18">Core subunit of the mitochondrial membrane respiratory chain NADH dehydrogenase (Complex I) which catalyzes electron transfer from NADH through the respiratory chain, using ubiquinone as an electron acceptor. Essential for the catalytic activity and assembly of complex I.</text>
</comment>
<dbReference type="EMBL" id="MH940200">
    <property type="protein sequence ID" value="AYR05340.1"/>
    <property type="molecule type" value="Genomic_DNA"/>
</dbReference>
<evidence type="ECO:0000256" key="3">
    <source>
        <dbReference type="ARBA" id="ARBA00007012"/>
    </source>
</evidence>
<dbReference type="Pfam" id="PF00361">
    <property type="entry name" value="Proton_antipo_M"/>
    <property type="match status" value="1"/>
</dbReference>
<feature type="domain" description="NADH:quinone oxidoreductase/Mrp antiporter transmembrane" evidence="19">
    <location>
        <begin position="23"/>
        <end position="285"/>
    </location>
</feature>
<dbReference type="InterPro" id="IPR003917">
    <property type="entry name" value="NADH_UbQ_OxRdtase_chain2"/>
</dbReference>
<dbReference type="PANTHER" id="PTHR46552">
    <property type="entry name" value="NADH-UBIQUINONE OXIDOREDUCTASE CHAIN 2"/>
    <property type="match status" value="1"/>
</dbReference>
<feature type="transmembrane region" description="Helical" evidence="18">
    <location>
        <begin position="92"/>
        <end position="113"/>
    </location>
</feature>
<keyword evidence="7 18" id="KW-0679">Respiratory chain</keyword>
<keyword evidence="11 18" id="KW-0249">Electron transport</keyword>
<keyword evidence="14 18" id="KW-0830">Ubiquinone</keyword>
<evidence type="ECO:0000256" key="11">
    <source>
        <dbReference type="ARBA" id="ARBA00022982"/>
    </source>
</evidence>
<proteinExistence type="inferred from homology"/>
<keyword evidence="12 18" id="KW-1133">Transmembrane helix</keyword>
<keyword evidence="9 18" id="KW-0999">Mitochondrion inner membrane</keyword>
<keyword evidence="10 18" id="KW-1278">Translocase</keyword>
<evidence type="ECO:0000256" key="18">
    <source>
        <dbReference type="RuleBase" id="RU003403"/>
    </source>
</evidence>
<feature type="transmembrane region" description="Helical" evidence="18">
    <location>
        <begin position="277"/>
        <end position="302"/>
    </location>
</feature>
<evidence type="ECO:0000256" key="13">
    <source>
        <dbReference type="ARBA" id="ARBA00023027"/>
    </source>
</evidence>
<dbReference type="PANTHER" id="PTHR46552:SF1">
    <property type="entry name" value="NADH-UBIQUINONE OXIDOREDUCTASE CHAIN 2"/>
    <property type="match status" value="1"/>
</dbReference>
<dbReference type="GO" id="GO:0006120">
    <property type="term" value="P:mitochondrial electron transport, NADH to ubiquinone"/>
    <property type="evidence" value="ECO:0007669"/>
    <property type="project" value="InterPro"/>
</dbReference>
<feature type="transmembrane region" description="Helical" evidence="18">
    <location>
        <begin position="238"/>
        <end position="257"/>
    </location>
</feature>
<comment type="subcellular location">
    <subcellularLocation>
        <location evidence="2 18">Mitochondrion inner membrane</location>
        <topology evidence="2 18">Multi-pass membrane protein</topology>
    </subcellularLocation>
</comment>
<accession>A0A3G3MET3</accession>
<name>A0A3G3MET3_9CUCU</name>
<evidence type="ECO:0000256" key="16">
    <source>
        <dbReference type="ARBA" id="ARBA00023136"/>
    </source>
</evidence>